<keyword evidence="4" id="KW-0597">Phosphoprotein</keyword>
<evidence type="ECO:0000256" key="3">
    <source>
        <dbReference type="ARBA" id="ARBA00012438"/>
    </source>
</evidence>
<dbReference type="Gene3D" id="3.30.565.10">
    <property type="entry name" value="Histidine kinase-like ATPase, C-terminal domain"/>
    <property type="match status" value="1"/>
</dbReference>
<feature type="transmembrane region" description="Helical" evidence="11">
    <location>
        <begin position="22"/>
        <end position="42"/>
    </location>
</feature>
<evidence type="ECO:0000256" key="7">
    <source>
        <dbReference type="ARBA" id="ARBA00022777"/>
    </source>
</evidence>
<evidence type="ECO:0000259" key="13">
    <source>
        <dbReference type="PROSITE" id="PS50885"/>
    </source>
</evidence>
<name>A0ABD4X8R3_9RHOB</name>
<dbReference type="SUPFAM" id="SSF47384">
    <property type="entry name" value="Homodimeric domain of signal transducing histidine kinase"/>
    <property type="match status" value="1"/>
</dbReference>
<dbReference type="AlphaFoldDB" id="A0ABD4X8R3"/>
<keyword evidence="6 11" id="KW-0812">Transmembrane</keyword>
<gene>
    <name evidence="14" type="ORF">PXK24_09275</name>
</gene>
<dbReference type="CDD" id="cd00082">
    <property type="entry name" value="HisKA"/>
    <property type="match status" value="1"/>
</dbReference>
<dbReference type="Pfam" id="PF00512">
    <property type="entry name" value="HisKA"/>
    <property type="match status" value="1"/>
</dbReference>
<feature type="domain" description="Histidine kinase" evidence="12">
    <location>
        <begin position="254"/>
        <end position="454"/>
    </location>
</feature>
<keyword evidence="14" id="KW-0067">ATP-binding</keyword>
<dbReference type="PANTHER" id="PTHR45436">
    <property type="entry name" value="SENSOR HISTIDINE KINASE YKOH"/>
    <property type="match status" value="1"/>
</dbReference>
<keyword evidence="9" id="KW-0902">Two-component regulatory system</keyword>
<keyword evidence="14" id="KW-0547">Nucleotide-binding</keyword>
<dbReference type="CDD" id="cd00075">
    <property type="entry name" value="HATPase"/>
    <property type="match status" value="1"/>
</dbReference>
<evidence type="ECO:0000313" key="15">
    <source>
        <dbReference type="Proteomes" id="UP001218364"/>
    </source>
</evidence>
<comment type="subcellular location">
    <subcellularLocation>
        <location evidence="2">Membrane</location>
        <topology evidence="2">Multi-pass membrane protein</topology>
    </subcellularLocation>
</comment>
<evidence type="ECO:0000256" key="5">
    <source>
        <dbReference type="ARBA" id="ARBA00022679"/>
    </source>
</evidence>
<feature type="transmembrane region" description="Helical" evidence="11">
    <location>
        <begin position="174"/>
        <end position="196"/>
    </location>
</feature>
<dbReference type="InterPro" id="IPR036097">
    <property type="entry name" value="HisK_dim/P_sf"/>
</dbReference>
<evidence type="ECO:0000256" key="11">
    <source>
        <dbReference type="SAM" id="Phobius"/>
    </source>
</evidence>
<protein>
    <recommendedName>
        <fullName evidence="3">histidine kinase</fullName>
        <ecNumber evidence="3">2.7.13.3</ecNumber>
    </recommendedName>
</protein>
<evidence type="ECO:0000259" key="12">
    <source>
        <dbReference type="PROSITE" id="PS50109"/>
    </source>
</evidence>
<organism evidence="14 15">
    <name type="scientific">Phaeobacter gallaeciensis</name>
    <dbReference type="NCBI Taxonomy" id="60890"/>
    <lineage>
        <taxon>Bacteria</taxon>
        <taxon>Pseudomonadati</taxon>
        <taxon>Pseudomonadota</taxon>
        <taxon>Alphaproteobacteria</taxon>
        <taxon>Rhodobacterales</taxon>
        <taxon>Roseobacteraceae</taxon>
        <taxon>Phaeobacter</taxon>
    </lineage>
</organism>
<feature type="domain" description="HAMP" evidence="13">
    <location>
        <begin position="193"/>
        <end position="246"/>
    </location>
</feature>
<dbReference type="InterPro" id="IPR050428">
    <property type="entry name" value="TCS_sensor_his_kinase"/>
</dbReference>
<dbReference type="InterPro" id="IPR004358">
    <property type="entry name" value="Sig_transdc_His_kin-like_C"/>
</dbReference>
<sequence>MKALTQSAHAPLGGPGSLQRKLTVNIVLALLLAIAMSVTILISEFFEHLEENLEETLLREANEVLVQADPEAENYGLPVQSLRFRGAEGAYRYTVFGPEMELLAGGETSPQIKAQIAPLSLGTAAEIDLPGERRGMALCGINAGLKICVLASAYAPIADTSILDAMWHEVEEQIIWIILGAVLVLSSALLAARLSLRPLDRVMQQAGSIGPDAPDQRLSPEGLPSEIVPLVAAVNSAFARLEKGYRSQREFSSNVAHEVRTPLAVLHSSVDTIGDAEVRQRLKQDLKQLEQIFEQLIDLARADALEPSTFQEIALDDLAVQISCAQAPNAIRAGKSLAVTGAKGVRIRGNEGLLAIALDNLVRNALIYSPAGTEVEICVMENPPGIAVLDRGPGVPETEREALFERFNRGSEPGRGKGSGIGLAIVKAVAEAHGARVDIADRDGGGSRFSIEFS</sequence>
<evidence type="ECO:0000256" key="1">
    <source>
        <dbReference type="ARBA" id="ARBA00000085"/>
    </source>
</evidence>
<proteinExistence type="predicted"/>
<evidence type="ECO:0000256" key="6">
    <source>
        <dbReference type="ARBA" id="ARBA00022692"/>
    </source>
</evidence>
<dbReference type="SUPFAM" id="SSF55874">
    <property type="entry name" value="ATPase domain of HSP90 chaperone/DNA topoisomerase II/histidine kinase"/>
    <property type="match status" value="1"/>
</dbReference>
<dbReference type="GO" id="GO:0004673">
    <property type="term" value="F:protein histidine kinase activity"/>
    <property type="evidence" value="ECO:0007669"/>
    <property type="project" value="UniProtKB-EC"/>
</dbReference>
<dbReference type="EMBL" id="JARCJK010000003">
    <property type="protein sequence ID" value="MDE4165883.1"/>
    <property type="molecule type" value="Genomic_DNA"/>
</dbReference>
<keyword evidence="7" id="KW-0418">Kinase</keyword>
<reference evidence="14 15" key="1">
    <citation type="submission" date="2023-02" db="EMBL/GenBank/DDBJ databases">
        <title>Population genomics of bacteria associated with diatom.</title>
        <authorList>
            <person name="Xie J."/>
            <person name="Wang H."/>
        </authorList>
    </citation>
    <scope>NUCLEOTIDE SEQUENCE [LARGE SCALE GENOMIC DNA]</scope>
    <source>
        <strain evidence="14 15">PT47_8</strain>
    </source>
</reference>
<dbReference type="PRINTS" id="PR00344">
    <property type="entry name" value="BCTRLSENSOR"/>
</dbReference>
<dbReference type="PANTHER" id="PTHR45436:SF15">
    <property type="entry name" value="SENSOR HISTIDINE KINASE CUSS"/>
    <property type="match status" value="1"/>
</dbReference>
<dbReference type="InterPro" id="IPR003661">
    <property type="entry name" value="HisK_dim/P_dom"/>
</dbReference>
<accession>A0ABD4X8R3</accession>
<comment type="catalytic activity">
    <reaction evidence="1">
        <text>ATP + protein L-histidine = ADP + protein N-phospho-L-histidine.</text>
        <dbReference type="EC" id="2.7.13.3"/>
    </reaction>
</comment>
<dbReference type="Pfam" id="PF02518">
    <property type="entry name" value="HATPase_c"/>
    <property type="match status" value="1"/>
</dbReference>
<dbReference type="InterPro" id="IPR005467">
    <property type="entry name" value="His_kinase_dom"/>
</dbReference>
<comment type="caution">
    <text evidence="14">The sequence shown here is derived from an EMBL/GenBank/DDBJ whole genome shotgun (WGS) entry which is preliminary data.</text>
</comment>
<dbReference type="SMART" id="SM00388">
    <property type="entry name" value="HisKA"/>
    <property type="match status" value="1"/>
</dbReference>
<evidence type="ECO:0000256" key="9">
    <source>
        <dbReference type="ARBA" id="ARBA00023012"/>
    </source>
</evidence>
<dbReference type="InterPro" id="IPR003594">
    <property type="entry name" value="HATPase_dom"/>
</dbReference>
<dbReference type="EC" id="2.7.13.3" evidence="3"/>
<dbReference type="GO" id="GO:0005524">
    <property type="term" value="F:ATP binding"/>
    <property type="evidence" value="ECO:0007669"/>
    <property type="project" value="UniProtKB-KW"/>
</dbReference>
<evidence type="ECO:0000256" key="2">
    <source>
        <dbReference type="ARBA" id="ARBA00004141"/>
    </source>
</evidence>
<evidence type="ECO:0000256" key="8">
    <source>
        <dbReference type="ARBA" id="ARBA00022989"/>
    </source>
</evidence>
<dbReference type="RefSeq" id="WP_274839582.1">
    <property type="nucleotide sequence ID" value="NZ_JARCJF010000003.1"/>
</dbReference>
<evidence type="ECO:0000256" key="4">
    <source>
        <dbReference type="ARBA" id="ARBA00022553"/>
    </source>
</evidence>
<dbReference type="GO" id="GO:0016020">
    <property type="term" value="C:membrane"/>
    <property type="evidence" value="ECO:0007669"/>
    <property type="project" value="UniProtKB-SubCell"/>
</dbReference>
<dbReference type="PROSITE" id="PS50885">
    <property type="entry name" value="HAMP"/>
    <property type="match status" value="1"/>
</dbReference>
<keyword evidence="10 11" id="KW-0472">Membrane</keyword>
<dbReference type="Proteomes" id="UP001218364">
    <property type="component" value="Unassembled WGS sequence"/>
</dbReference>
<evidence type="ECO:0000313" key="14">
    <source>
        <dbReference type="EMBL" id="MDE4165883.1"/>
    </source>
</evidence>
<dbReference type="InterPro" id="IPR003660">
    <property type="entry name" value="HAMP_dom"/>
</dbReference>
<evidence type="ECO:0000256" key="10">
    <source>
        <dbReference type="ARBA" id="ARBA00023136"/>
    </source>
</evidence>
<dbReference type="PROSITE" id="PS50109">
    <property type="entry name" value="HIS_KIN"/>
    <property type="match status" value="1"/>
</dbReference>
<dbReference type="GO" id="GO:0000160">
    <property type="term" value="P:phosphorelay signal transduction system"/>
    <property type="evidence" value="ECO:0007669"/>
    <property type="project" value="UniProtKB-KW"/>
</dbReference>
<dbReference type="InterPro" id="IPR036890">
    <property type="entry name" value="HATPase_C_sf"/>
</dbReference>
<dbReference type="SMART" id="SM00387">
    <property type="entry name" value="HATPase_c"/>
    <property type="match status" value="1"/>
</dbReference>
<keyword evidence="8 11" id="KW-1133">Transmembrane helix</keyword>
<dbReference type="Gene3D" id="1.10.287.130">
    <property type="match status" value="1"/>
</dbReference>
<keyword evidence="5" id="KW-0808">Transferase</keyword>